<dbReference type="InterPro" id="IPR055235">
    <property type="entry name" value="ASD1_cat"/>
</dbReference>
<name>A0ABQ5R1P2_9ACTN</name>
<evidence type="ECO:0000256" key="3">
    <source>
        <dbReference type="ARBA" id="ARBA00012670"/>
    </source>
</evidence>
<dbReference type="Pfam" id="PF17851">
    <property type="entry name" value="GH43_C2"/>
    <property type="match status" value="1"/>
</dbReference>
<organism evidence="8 9">
    <name type="scientific">Phytohabitans aurantiacus</name>
    <dbReference type="NCBI Taxonomy" id="3016789"/>
    <lineage>
        <taxon>Bacteria</taxon>
        <taxon>Bacillati</taxon>
        <taxon>Actinomycetota</taxon>
        <taxon>Actinomycetes</taxon>
        <taxon>Micromonosporales</taxon>
        <taxon>Micromonosporaceae</taxon>
    </lineage>
</organism>
<dbReference type="Pfam" id="PF02018">
    <property type="entry name" value="CBM_4_9"/>
    <property type="match status" value="1"/>
</dbReference>
<evidence type="ECO:0000256" key="4">
    <source>
        <dbReference type="ARBA" id="ARBA00022729"/>
    </source>
</evidence>
<dbReference type="SMART" id="SM00813">
    <property type="entry name" value="Alpha-L-AF_C"/>
    <property type="match status" value="1"/>
</dbReference>
<dbReference type="Gene3D" id="2.60.120.560">
    <property type="entry name" value="Exo-inulinase, domain 1"/>
    <property type="match status" value="1"/>
</dbReference>
<dbReference type="SUPFAM" id="SSF51011">
    <property type="entry name" value="Glycosyl hydrolase domain"/>
    <property type="match status" value="1"/>
</dbReference>
<dbReference type="RefSeq" id="WP_281900763.1">
    <property type="nucleotide sequence ID" value="NZ_BSDI01000032.1"/>
</dbReference>
<accession>A0ABQ5R1P2</accession>
<dbReference type="Pfam" id="PF22848">
    <property type="entry name" value="ASD1_dom"/>
    <property type="match status" value="1"/>
</dbReference>
<dbReference type="InterPro" id="IPR003305">
    <property type="entry name" value="CenC_carb-bd"/>
</dbReference>
<dbReference type="InterPro" id="IPR010720">
    <property type="entry name" value="Alpha-L-AF_C"/>
</dbReference>
<dbReference type="Gene3D" id="2.60.120.260">
    <property type="entry name" value="Galactose-binding domain-like"/>
    <property type="match status" value="1"/>
</dbReference>
<feature type="chain" id="PRO_5045749272" description="non-reducing end alpha-L-arabinofuranosidase" evidence="6">
    <location>
        <begin position="24"/>
        <end position="1145"/>
    </location>
</feature>
<dbReference type="Gene3D" id="3.20.20.80">
    <property type="entry name" value="Glycosidases"/>
    <property type="match status" value="1"/>
</dbReference>
<comment type="similarity">
    <text evidence="2">Belongs to the glycosyl hydrolase 51 family.</text>
</comment>
<evidence type="ECO:0000256" key="5">
    <source>
        <dbReference type="ARBA" id="ARBA00022801"/>
    </source>
</evidence>
<proteinExistence type="inferred from homology"/>
<sequence length="1145" mass="122513">MTKKLAALLAFTLVIAAPVPAYAADPELPPGATVDNFDGTSLGPDWEVLNNDPTRWSLTERPGYLRVNSLRGDTYQSDNSARNLFFQDVPAGDFQIVASFEAPVSLDFQGAGILAWQDADNYLRAGLTNVSFGGGPVIENALEVNAAFSSTFTARPGSTGETLKVARVGDVFTTSYWDGAAWVQAAQVTSAIDVKKVGVYALSAQNGTTLVADFDYVAILVPDGQPVVPDTPFALETNGTFFDVGATGAVTASDKRATTQLVVRAADTGDGTVTLTEVASGDRLAVRTNGRVALADNPRAGSDRFKLVDAGGGKVRVSAPGGYLTVADGQLKVAATGNKFVVRPYAIGGELTADGDAAGKPMSDRLYGIFYEDINYAADGGLYAELVRNRSFEFNSVDNRSFTGLTAWSKVERGATGTVTVAGTESLNDKNLNNLVLESSGAGVGVSNTGYNAGVVVREGAAYDFSVWARTTSPTGTPLTVTVESGSTVYGQAQVNVASDTWTKYTARITATGSTSTGRLVVMAGSAGTIRLDMVSLFPKDTYKGRKNGMRKDLAQSIAALKPQFLRFPGGCVTNVGNYAPFPDRRRIYRWKETVGPVEQRPTNFNFWGYNQTYGIGYFEYFQFAEDLGAEALPVVSVGVNGCNEDRPLAEDQLGPWVQDTLDLIEFANGGVNTEWGSVRAAMGHPQPFGLEYIGLGNEEIYPEFYRNYPHFARAIEAAYPDIKIITNSGQTSAGAIFDRGWEFAREQNADMVDEHYYNSPEWFLANNRRYDNYDRNGPKVFVGEYASRGNTFYNALSEASFITGLERNSDVVELASYAPLLANVDHVQWSPDLIWFDNDQLYGSTSYYVQKMFSENAGGSVLPSTYTPGPNGPPAPADIAGSVGLATWNTQAVYDDVKVTAADGTTLFADDFSAGAGAWSPQTGTWAVQDGAYAQSSGATDARSTAGSVDWSNYTLELTARKTGGAEGFLVMFGVKDTGNYYWWNLGGWGNTTSALEKSTGGAKATIGTSGNTIETGRTYHIKITVNGRAITTYLDGVKVNDAYDSLGTVEPLYQVVTRDDNGDVVLKVVNARDTAARTAVRLDGASVGSTAKVTSYTASSPSDMNTLHEPTKAVPVTFRQGGLGPSFEYDFPAQSVTFIRLSP</sequence>
<dbReference type="Proteomes" id="UP001144280">
    <property type="component" value="Unassembled WGS sequence"/>
</dbReference>
<evidence type="ECO:0000313" key="9">
    <source>
        <dbReference type="Proteomes" id="UP001144280"/>
    </source>
</evidence>
<dbReference type="EMBL" id="BSDI01000032">
    <property type="protein sequence ID" value="GLI00461.1"/>
    <property type="molecule type" value="Genomic_DNA"/>
</dbReference>
<dbReference type="InterPro" id="IPR041542">
    <property type="entry name" value="GH43_C2"/>
</dbReference>
<dbReference type="Gene3D" id="2.60.120.200">
    <property type="match status" value="1"/>
</dbReference>
<dbReference type="PANTHER" id="PTHR31776:SF26">
    <property type="entry name" value="SECRETED ARABINOSIDASE"/>
    <property type="match status" value="1"/>
</dbReference>
<dbReference type="SUPFAM" id="SSF49899">
    <property type="entry name" value="Concanavalin A-like lectins/glucanases"/>
    <property type="match status" value="2"/>
</dbReference>
<dbReference type="InterPro" id="IPR051563">
    <property type="entry name" value="Glycosyl_Hydrolase_51"/>
</dbReference>
<evidence type="ECO:0000313" key="8">
    <source>
        <dbReference type="EMBL" id="GLI00461.1"/>
    </source>
</evidence>
<comment type="caution">
    <text evidence="8">The sequence shown here is derived from an EMBL/GenBank/DDBJ whole genome shotgun (WGS) entry which is preliminary data.</text>
</comment>
<reference evidence="8" key="1">
    <citation type="submission" date="2022-12" db="EMBL/GenBank/DDBJ databases">
        <title>New Phytohabitans aurantiacus sp. RD004123 nov., an actinomycete isolated from soil.</title>
        <authorList>
            <person name="Triningsih D.W."/>
            <person name="Harunari E."/>
            <person name="Igarashi Y."/>
        </authorList>
    </citation>
    <scope>NUCLEOTIDE SEQUENCE</scope>
    <source>
        <strain evidence="8">RD004123</strain>
    </source>
</reference>
<evidence type="ECO:0000256" key="2">
    <source>
        <dbReference type="ARBA" id="ARBA00007186"/>
    </source>
</evidence>
<evidence type="ECO:0000259" key="7">
    <source>
        <dbReference type="SMART" id="SM00813"/>
    </source>
</evidence>
<evidence type="ECO:0000256" key="1">
    <source>
        <dbReference type="ARBA" id="ARBA00001462"/>
    </source>
</evidence>
<keyword evidence="5" id="KW-0378">Hydrolase</keyword>
<dbReference type="EC" id="3.2.1.55" evidence="3"/>
<dbReference type="InterPro" id="IPR008979">
    <property type="entry name" value="Galactose-bd-like_sf"/>
</dbReference>
<dbReference type="Pfam" id="PF06964">
    <property type="entry name" value="Alpha-L-AF_C"/>
    <property type="match status" value="1"/>
</dbReference>
<gene>
    <name evidence="8" type="ORF">Pa4123_57370</name>
</gene>
<dbReference type="InterPro" id="IPR017853">
    <property type="entry name" value="GH"/>
</dbReference>
<evidence type="ECO:0000256" key="6">
    <source>
        <dbReference type="SAM" id="SignalP"/>
    </source>
</evidence>
<comment type="catalytic activity">
    <reaction evidence="1">
        <text>Hydrolysis of terminal non-reducing alpha-L-arabinofuranoside residues in alpha-L-arabinosides.</text>
        <dbReference type="EC" id="3.2.1.55"/>
    </reaction>
</comment>
<keyword evidence="9" id="KW-1185">Reference proteome</keyword>
<protein>
    <recommendedName>
        <fullName evidence="3">non-reducing end alpha-L-arabinofuranosidase</fullName>
        <ecNumber evidence="3">3.2.1.55</ecNumber>
    </recommendedName>
</protein>
<feature type="signal peptide" evidence="6">
    <location>
        <begin position="1"/>
        <end position="23"/>
    </location>
</feature>
<dbReference type="SUPFAM" id="SSF51445">
    <property type="entry name" value="(Trans)glycosidases"/>
    <property type="match status" value="1"/>
</dbReference>
<dbReference type="SUPFAM" id="SSF49785">
    <property type="entry name" value="Galactose-binding domain-like"/>
    <property type="match status" value="1"/>
</dbReference>
<keyword evidence="4 6" id="KW-0732">Signal</keyword>
<feature type="domain" description="Alpha-L-arabinofuranosidase C-terminal" evidence="7">
    <location>
        <begin position="784"/>
        <end position="1137"/>
    </location>
</feature>
<dbReference type="InterPro" id="IPR013320">
    <property type="entry name" value="ConA-like_dom_sf"/>
</dbReference>
<dbReference type="PANTHER" id="PTHR31776">
    <property type="entry name" value="ALPHA-L-ARABINOFURANOSIDASE 1"/>
    <property type="match status" value="1"/>
</dbReference>